<dbReference type="EMBL" id="ABYI02000028">
    <property type="protein sequence ID" value="EEG73352.1"/>
    <property type="molecule type" value="Genomic_DNA"/>
</dbReference>
<accession>B4YSU5</accession>
<reference evidence="3 4" key="2">
    <citation type="submission" date="2009-02" db="EMBL/GenBank/DDBJ databases">
        <authorList>
            <person name="Fulton L."/>
            <person name="Clifton S."/>
            <person name="Fulton B."/>
            <person name="Xu J."/>
            <person name="Minx P."/>
            <person name="Pepin K.H."/>
            <person name="Johnson M."/>
            <person name="Bhonagiri V."/>
            <person name="Nash W.E."/>
            <person name="Mardis E.R."/>
            <person name="Wilson R.K."/>
        </authorList>
    </citation>
    <scope>NUCLEOTIDE SEQUENCE [LARGE SCALE GENOMIC DNA]</scope>
    <source>
        <strain evidence="3 4">DSM 15053</strain>
    </source>
</reference>
<reference evidence="3 4" key="1">
    <citation type="submission" date="2009-02" db="EMBL/GenBank/DDBJ databases">
        <title>Draft genome sequence of Clostridium hylemonae (DSM 15053).</title>
        <authorList>
            <person name="Sudarsanam P."/>
            <person name="Ley R."/>
            <person name="Guruge J."/>
            <person name="Turnbaugh P.J."/>
            <person name="Mahowald M."/>
            <person name="Liep D."/>
            <person name="Gordon J."/>
        </authorList>
    </citation>
    <scope>NUCLEOTIDE SEQUENCE [LARGE SCALE GENOMIC DNA]</scope>
    <source>
        <strain evidence="3 4">DSM 15053</strain>
    </source>
</reference>
<dbReference type="eggNOG" id="ENOG50325GP">
    <property type="taxonomic scope" value="Bacteria"/>
</dbReference>
<dbReference type="Gene3D" id="3.10.450.50">
    <property type="match status" value="1"/>
</dbReference>
<keyword evidence="4" id="KW-1185">Reference proteome</keyword>
<dbReference type="OrthoDB" id="4941530at2"/>
<protein>
    <submittedName>
        <fullName evidence="2">BaiI</fullName>
    </submittedName>
</protein>
<dbReference type="SUPFAM" id="SSF54427">
    <property type="entry name" value="NTF2-like"/>
    <property type="match status" value="1"/>
</dbReference>
<gene>
    <name evidence="2" type="primary">baiI</name>
    <name evidence="3" type="ORF">CLOHYLEM_06638</name>
</gene>
<evidence type="ECO:0000313" key="3">
    <source>
        <dbReference type="EMBL" id="EEG73352.1"/>
    </source>
</evidence>
<evidence type="ECO:0000313" key="2">
    <source>
        <dbReference type="EMBL" id="ACF20990.1"/>
    </source>
</evidence>
<sequence length="182" mass="21866">MSVKIISKDEKDRELIMETVRNARNQDYTPEMLCELQKVIETKYYYWWLMDMKGEEYAPDLFGRNFHYFCNGHLVTDDGAYQALTSKWVNSAMVTMHMGHQPLVWLMDENNARGVFQYEDHHVYKEDDSVVETWMVYCDDFEKDSGGTWHITRMRMYQKQADGRYRDPFPPKDWVPEGWKES</sequence>
<feature type="domain" description="SnoaL-like" evidence="1">
    <location>
        <begin position="37"/>
        <end position="155"/>
    </location>
</feature>
<dbReference type="KEGG" id="ag:ACF20990"/>
<dbReference type="EMBL" id="EU675332">
    <property type="protein sequence ID" value="ACF20990.1"/>
    <property type="molecule type" value="Genomic_DNA"/>
</dbReference>
<accession>C0C3H6</accession>
<dbReference type="InterPro" id="IPR037401">
    <property type="entry name" value="SnoaL-like"/>
</dbReference>
<reference evidence="2" key="3">
    <citation type="journal article" date="2010" name="Anaerobe">
        <title>Isolation and characterization of a bile acid inducible 7alpha-dehydroxylating operon in Clostridium hylemonae TN271.</title>
        <authorList>
            <person name="Ridlon J.M."/>
            <person name="Kang D.J."/>
            <person name="Hylemon P.B."/>
        </authorList>
    </citation>
    <scope>NUCLEOTIDE SEQUENCE</scope>
    <source>
        <strain evidence="2">TN-271</strain>
    </source>
</reference>
<dbReference type="AlphaFoldDB" id="B4YSU5"/>
<dbReference type="RefSeq" id="WP_006443997.1">
    <property type="nucleotide sequence ID" value="NZ_CP036524.1"/>
</dbReference>
<organism evidence="2">
    <name type="scientific">[Clostridium] hylemonae DSM 15053</name>
    <dbReference type="NCBI Taxonomy" id="553973"/>
    <lineage>
        <taxon>Bacteria</taxon>
        <taxon>Bacillati</taxon>
        <taxon>Bacillota</taxon>
        <taxon>Clostridia</taxon>
        <taxon>Lachnospirales</taxon>
        <taxon>Lachnospiraceae</taxon>
    </lineage>
</organism>
<name>B4YSU5_9FIRM</name>
<evidence type="ECO:0000259" key="1">
    <source>
        <dbReference type="Pfam" id="PF13577"/>
    </source>
</evidence>
<dbReference type="SMR" id="B4YSU5"/>
<evidence type="ECO:0000313" key="4">
    <source>
        <dbReference type="Proteomes" id="UP000004893"/>
    </source>
</evidence>
<dbReference type="Proteomes" id="UP000004893">
    <property type="component" value="Unassembled WGS sequence"/>
</dbReference>
<proteinExistence type="predicted"/>
<dbReference type="HOGENOM" id="CLU_1479617_0_0_9"/>
<dbReference type="InterPro" id="IPR032710">
    <property type="entry name" value="NTF2-like_dom_sf"/>
</dbReference>
<dbReference type="Pfam" id="PF13577">
    <property type="entry name" value="SnoaL_4"/>
    <property type="match status" value="1"/>
</dbReference>
<dbReference type="STRING" id="553973.CLOHYLEM_06638"/>